<dbReference type="EnsemblPlants" id="PGSC0003DMT400067692">
    <property type="protein sequence ID" value="PGSC0003DMT400067692"/>
    <property type="gene ID" value="PGSC0003DMG400026327"/>
</dbReference>
<evidence type="ECO:0008006" key="3">
    <source>
        <dbReference type="Google" id="ProtNLM"/>
    </source>
</evidence>
<keyword evidence="2" id="KW-1185">Reference proteome</keyword>
<dbReference type="HOGENOM" id="CLU_2659326_0_0_1"/>
<dbReference type="EnsemblPlants" id="PGSC0003DMT400067691">
    <property type="protein sequence ID" value="PGSC0003DMT400067691"/>
    <property type="gene ID" value="PGSC0003DMG400026327"/>
</dbReference>
<evidence type="ECO:0000313" key="2">
    <source>
        <dbReference type="Proteomes" id="UP000011115"/>
    </source>
</evidence>
<dbReference type="Proteomes" id="UP000011115">
    <property type="component" value="Unassembled WGS sequence"/>
</dbReference>
<protein>
    <recommendedName>
        <fullName evidence="3">RNase H family protein</fullName>
    </recommendedName>
</protein>
<dbReference type="Gramene" id="PGSC0003DMT400067692">
    <property type="protein sequence ID" value="PGSC0003DMT400067692"/>
    <property type="gene ID" value="PGSC0003DMG400026327"/>
</dbReference>
<accession>M1CHQ3</accession>
<reference evidence="2" key="1">
    <citation type="journal article" date="2011" name="Nature">
        <title>Genome sequence and analysis of the tuber crop potato.</title>
        <authorList>
            <consortium name="The Potato Genome Sequencing Consortium"/>
        </authorList>
    </citation>
    <scope>NUCLEOTIDE SEQUENCE [LARGE SCALE GENOMIC DNA]</scope>
    <source>
        <strain evidence="2">cv. DM1-3 516 R44</strain>
    </source>
</reference>
<proteinExistence type="predicted"/>
<sequence>MRAPWHVKHITDQITQLFGIKIFVFVHTFREENTLVDHLTNTGEVTKSHAIYYDFGSLPSKVKAMLMIDQQGFPHL</sequence>
<dbReference type="Gramene" id="PGSC0003DMT400067691">
    <property type="protein sequence ID" value="PGSC0003DMT400067691"/>
    <property type="gene ID" value="PGSC0003DMG400026327"/>
</dbReference>
<gene>
    <name evidence="1" type="primary">LOC102604356</name>
</gene>
<organism evidence="1 2">
    <name type="scientific">Solanum tuberosum</name>
    <name type="common">Potato</name>
    <dbReference type="NCBI Taxonomy" id="4113"/>
    <lineage>
        <taxon>Eukaryota</taxon>
        <taxon>Viridiplantae</taxon>
        <taxon>Streptophyta</taxon>
        <taxon>Embryophyta</taxon>
        <taxon>Tracheophyta</taxon>
        <taxon>Spermatophyta</taxon>
        <taxon>Magnoliopsida</taxon>
        <taxon>eudicotyledons</taxon>
        <taxon>Gunneridae</taxon>
        <taxon>Pentapetalae</taxon>
        <taxon>asterids</taxon>
        <taxon>lamiids</taxon>
        <taxon>Solanales</taxon>
        <taxon>Solanaceae</taxon>
        <taxon>Solanoideae</taxon>
        <taxon>Solaneae</taxon>
        <taxon>Solanum</taxon>
    </lineage>
</organism>
<evidence type="ECO:0000313" key="1">
    <source>
        <dbReference type="EnsemblPlants" id="PGSC0003DMT400067691"/>
    </source>
</evidence>
<reference evidence="1" key="2">
    <citation type="submission" date="2015-06" db="UniProtKB">
        <authorList>
            <consortium name="EnsemblPlants"/>
        </authorList>
    </citation>
    <scope>IDENTIFICATION</scope>
    <source>
        <strain evidence="1">DM1-3 516 R44</strain>
    </source>
</reference>
<dbReference type="AlphaFoldDB" id="M1CHQ3"/>
<name>M1CHQ3_SOLTU</name>
<dbReference type="PaxDb" id="4113-PGSC0003DMT400067691"/>